<dbReference type="Proteomes" id="UP001060085">
    <property type="component" value="Linkage Group LG01"/>
</dbReference>
<evidence type="ECO:0000313" key="1">
    <source>
        <dbReference type="EMBL" id="KAI5681884.1"/>
    </source>
</evidence>
<gene>
    <name evidence="1" type="ORF">M9H77_03112</name>
</gene>
<comment type="caution">
    <text evidence="1">The sequence shown here is derived from an EMBL/GenBank/DDBJ whole genome shotgun (WGS) entry which is preliminary data.</text>
</comment>
<sequence length="122" mass="13630">MASSLSSSTIKVVLQSSRDKTFKVDEAIAKQSMTIEHLIEDMLTSSGPVVIPNVSSDILAKIIEYCKRVVTKPPFDENDVKLKAFVLRLVNDDEETLFGLIVAAHHLAIKNFCPLLVKKFWI</sequence>
<accession>A0ACC0CAS2</accession>
<reference evidence="2" key="1">
    <citation type="journal article" date="2023" name="Nat. Plants">
        <title>Single-cell RNA sequencing provides a high-resolution roadmap for understanding the multicellular compartmentation of specialized metabolism.</title>
        <authorList>
            <person name="Sun S."/>
            <person name="Shen X."/>
            <person name="Li Y."/>
            <person name="Li Y."/>
            <person name="Wang S."/>
            <person name="Li R."/>
            <person name="Zhang H."/>
            <person name="Shen G."/>
            <person name="Guo B."/>
            <person name="Wei J."/>
            <person name="Xu J."/>
            <person name="St-Pierre B."/>
            <person name="Chen S."/>
            <person name="Sun C."/>
        </authorList>
    </citation>
    <scope>NUCLEOTIDE SEQUENCE [LARGE SCALE GENOMIC DNA]</scope>
</reference>
<protein>
    <submittedName>
        <fullName evidence="1">Uncharacterized protein</fullName>
    </submittedName>
</protein>
<proteinExistence type="predicted"/>
<name>A0ACC0CAS2_CATRO</name>
<organism evidence="1 2">
    <name type="scientific">Catharanthus roseus</name>
    <name type="common">Madagascar periwinkle</name>
    <name type="synonym">Vinca rosea</name>
    <dbReference type="NCBI Taxonomy" id="4058"/>
    <lineage>
        <taxon>Eukaryota</taxon>
        <taxon>Viridiplantae</taxon>
        <taxon>Streptophyta</taxon>
        <taxon>Embryophyta</taxon>
        <taxon>Tracheophyta</taxon>
        <taxon>Spermatophyta</taxon>
        <taxon>Magnoliopsida</taxon>
        <taxon>eudicotyledons</taxon>
        <taxon>Gunneridae</taxon>
        <taxon>Pentapetalae</taxon>
        <taxon>asterids</taxon>
        <taxon>lamiids</taxon>
        <taxon>Gentianales</taxon>
        <taxon>Apocynaceae</taxon>
        <taxon>Rauvolfioideae</taxon>
        <taxon>Vinceae</taxon>
        <taxon>Catharanthinae</taxon>
        <taxon>Catharanthus</taxon>
    </lineage>
</organism>
<keyword evidence="2" id="KW-1185">Reference proteome</keyword>
<evidence type="ECO:0000313" key="2">
    <source>
        <dbReference type="Proteomes" id="UP001060085"/>
    </source>
</evidence>
<dbReference type="EMBL" id="CM044701">
    <property type="protein sequence ID" value="KAI5681884.1"/>
    <property type="molecule type" value="Genomic_DNA"/>
</dbReference>